<evidence type="ECO:0000259" key="2">
    <source>
        <dbReference type="Pfam" id="PF00561"/>
    </source>
</evidence>
<sequence length="292" mass="31293">MTASVLAKLILLAPPGTAAEDTGAPGFTEETPPGMQSGYAPVNGLRIYYEIHGTARDGHPPLALLHGGGDTIQTSFGKILPLLARGRQVIAFEQQGYGHTADVAGRPFGFEQSADDTAALLEHLHVGQADLFGFSNGGTIALQVAIRHPKVVRRLVVASGLFRRSGADAWLWAAMANAQLENMPKELQEEYLKVAPHPENLRSSHDKAAQRMRAFKDIPDAAIRGIAAPTLVVVGDSDVVRPEHAVELFRLLPRGRLAVLPGTDHMAVMGRAGWLVPMVEEWLGMADEGAGR</sequence>
<dbReference type="InterPro" id="IPR029058">
    <property type="entry name" value="AB_hydrolase_fold"/>
</dbReference>
<dbReference type="PANTHER" id="PTHR46331:SF2">
    <property type="entry name" value="VALACYCLOVIR HYDROLASE"/>
    <property type="match status" value="1"/>
</dbReference>
<dbReference type="SUPFAM" id="SSF53474">
    <property type="entry name" value="alpha/beta-Hydrolases"/>
    <property type="match status" value="1"/>
</dbReference>
<dbReference type="Gene3D" id="3.40.50.1820">
    <property type="entry name" value="alpha/beta hydrolase"/>
    <property type="match status" value="1"/>
</dbReference>
<keyword evidence="4" id="KW-1185">Reference proteome</keyword>
<dbReference type="Pfam" id="PF00561">
    <property type="entry name" value="Abhydrolase_1"/>
    <property type="match status" value="1"/>
</dbReference>
<evidence type="ECO:0000313" key="4">
    <source>
        <dbReference type="Proteomes" id="UP000593892"/>
    </source>
</evidence>
<name>A0A7S7NYA7_PALFE</name>
<dbReference type="EMBL" id="CP063849">
    <property type="protein sequence ID" value="QOY91992.1"/>
    <property type="molecule type" value="Genomic_DNA"/>
</dbReference>
<feature type="chain" id="PRO_5032756587" evidence="1">
    <location>
        <begin position="19"/>
        <end position="292"/>
    </location>
</feature>
<proteinExistence type="predicted"/>
<organism evidence="3 4">
    <name type="scientific">Paludibaculum fermentans</name>
    <dbReference type="NCBI Taxonomy" id="1473598"/>
    <lineage>
        <taxon>Bacteria</taxon>
        <taxon>Pseudomonadati</taxon>
        <taxon>Acidobacteriota</taxon>
        <taxon>Terriglobia</taxon>
        <taxon>Bryobacterales</taxon>
        <taxon>Bryobacteraceae</taxon>
        <taxon>Paludibaculum</taxon>
    </lineage>
</organism>
<dbReference type="PRINTS" id="PR00111">
    <property type="entry name" value="ABHYDROLASE"/>
</dbReference>
<dbReference type="KEGG" id="pfer:IRI77_12565"/>
<dbReference type="InterPro" id="IPR000073">
    <property type="entry name" value="AB_hydrolase_1"/>
</dbReference>
<dbReference type="AlphaFoldDB" id="A0A7S7NYA7"/>
<protein>
    <submittedName>
        <fullName evidence="3">Alpha/beta hydrolase</fullName>
    </submittedName>
</protein>
<evidence type="ECO:0000256" key="1">
    <source>
        <dbReference type="SAM" id="SignalP"/>
    </source>
</evidence>
<accession>A0A7S7NYA7</accession>
<gene>
    <name evidence="3" type="ORF">IRI77_12565</name>
</gene>
<reference evidence="3 4" key="1">
    <citation type="submission" date="2020-10" db="EMBL/GenBank/DDBJ databases">
        <title>Complete genome sequence of Paludibaculum fermentans P105T, a facultatively anaerobic acidobacterium capable of dissimilatory Fe(III) reduction.</title>
        <authorList>
            <person name="Dedysh S.N."/>
            <person name="Beletsky A.V."/>
            <person name="Kulichevskaya I.S."/>
            <person name="Mardanov A.V."/>
            <person name="Ravin N.V."/>
        </authorList>
    </citation>
    <scope>NUCLEOTIDE SEQUENCE [LARGE SCALE GENOMIC DNA]</scope>
    <source>
        <strain evidence="3 4">P105</strain>
    </source>
</reference>
<dbReference type="GO" id="GO:0017171">
    <property type="term" value="F:serine hydrolase activity"/>
    <property type="evidence" value="ECO:0007669"/>
    <property type="project" value="TreeGrafter"/>
</dbReference>
<dbReference type="PANTHER" id="PTHR46331">
    <property type="entry name" value="VALACYCLOVIR HYDROLASE"/>
    <property type="match status" value="1"/>
</dbReference>
<keyword evidence="1" id="KW-0732">Signal</keyword>
<feature type="signal peptide" evidence="1">
    <location>
        <begin position="1"/>
        <end position="18"/>
    </location>
</feature>
<dbReference type="Proteomes" id="UP000593892">
    <property type="component" value="Chromosome"/>
</dbReference>
<keyword evidence="3" id="KW-0378">Hydrolase</keyword>
<evidence type="ECO:0000313" key="3">
    <source>
        <dbReference type="EMBL" id="QOY91992.1"/>
    </source>
</evidence>
<feature type="domain" description="AB hydrolase-1" evidence="2">
    <location>
        <begin position="60"/>
        <end position="208"/>
    </location>
</feature>